<dbReference type="EMBL" id="FOQH01000006">
    <property type="protein sequence ID" value="SFI35355.1"/>
    <property type="molecule type" value="Genomic_DNA"/>
</dbReference>
<gene>
    <name evidence="1" type="ORF">SAMN05216258_1066</name>
</gene>
<dbReference type="STRING" id="1114924.SAMN05216258_1066"/>
<reference evidence="1 2" key="1">
    <citation type="submission" date="2016-10" db="EMBL/GenBank/DDBJ databases">
        <authorList>
            <person name="de Groot N.N."/>
        </authorList>
    </citation>
    <scope>NUCLEOTIDE SEQUENCE [LARGE SCALE GENOMIC DNA]</scope>
    <source>
        <strain evidence="1 2">CGMCC 1.11030</strain>
    </source>
</reference>
<accession>A0A1I3HHZ0</accession>
<dbReference type="AlphaFoldDB" id="A0A1I3HHZ0"/>
<dbReference type="RefSeq" id="WP_092860377.1">
    <property type="nucleotide sequence ID" value="NZ_FOQH01000006.1"/>
</dbReference>
<sequence>MTLDAQLARLYASTPDGQIGVAGVSFAHPGFSRVWHLTDWPWAWTGGDGGGGSVTYQPGPIAVAPQGQDESGRGQMPVRLVATAEVCAELVAAAANSAAPLLLTARTYIATAPATVPAPTPRLVISAQLTGVEVDPDASVISGIASMPRLDGMAFGRLHYRDQFPGLDRA</sequence>
<evidence type="ECO:0000313" key="2">
    <source>
        <dbReference type="Proteomes" id="UP000199377"/>
    </source>
</evidence>
<keyword evidence="2" id="KW-1185">Reference proteome</keyword>
<dbReference type="Proteomes" id="UP000199377">
    <property type="component" value="Unassembled WGS sequence"/>
</dbReference>
<protein>
    <submittedName>
        <fullName evidence="1">Uncharacterized protein</fullName>
    </submittedName>
</protein>
<evidence type="ECO:0000313" key="1">
    <source>
        <dbReference type="EMBL" id="SFI35355.1"/>
    </source>
</evidence>
<name>A0A1I3HHZ0_9RHOB</name>
<organism evidence="1 2">
    <name type="scientific">Albimonas pacifica</name>
    <dbReference type="NCBI Taxonomy" id="1114924"/>
    <lineage>
        <taxon>Bacteria</taxon>
        <taxon>Pseudomonadati</taxon>
        <taxon>Pseudomonadota</taxon>
        <taxon>Alphaproteobacteria</taxon>
        <taxon>Rhodobacterales</taxon>
        <taxon>Paracoccaceae</taxon>
        <taxon>Albimonas</taxon>
    </lineage>
</organism>
<proteinExistence type="predicted"/>